<dbReference type="AlphaFoldDB" id="A0A0A9FGM9"/>
<dbReference type="PANTHER" id="PTHR36310:SF1">
    <property type="entry name" value="CYCLIN-DEPENDENT PROTEIN KINASE INHIBITOR SMR11"/>
    <property type="match status" value="1"/>
</dbReference>
<dbReference type="InterPro" id="IPR038971">
    <property type="entry name" value="SMR11/SMR16"/>
</dbReference>
<reference evidence="1" key="2">
    <citation type="journal article" date="2015" name="Data Brief">
        <title>Shoot transcriptome of the giant reed, Arundo donax.</title>
        <authorList>
            <person name="Barrero R.A."/>
            <person name="Guerrero F.D."/>
            <person name="Moolhuijzen P."/>
            <person name="Goolsby J.A."/>
            <person name="Tidwell J."/>
            <person name="Bellgard S.E."/>
            <person name="Bellgard M.I."/>
        </authorList>
    </citation>
    <scope>NUCLEOTIDE SEQUENCE</scope>
    <source>
        <tissue evidence="1">Shoot tissue taken approximately 20 cm above the soil surface</tissue>
    </source>
</reference>
<protein>
    <submittedName>
        <fullName evidence="1">Uncharacterized protein</fullName>
    </submittedName>
</protein>
<proteinExistence type="predicted"/>
<reference evidence="1" key="1">
    <citation type="submission" date="2014-09" db="EMBL/GenBank/DDBJ databases">
        <authorList>
            <person name="Magalhaes I.L.F."/>
            <person name="Oliveira U."/>
            <person name="Santos F.R."/>
            <person name="Vidigal T.H.D.A."/>
            <person name="Brescovit A.D."/>
            <person name="Santos A.J."/>
        </authorList>
    </citation>
    <scope>NUCLEOTIDE SEQUENCE</scope>
    <source>
        <tissue evidence="1">Shoot tissue taken approximately 20 cm above the soil surface</tissue>
    </source>
</reference>
<dbReference type="PANTHER" id="PTHR36310">
    <property type="entry name" value="CYCLIN-DEPENDENT PROTEIN KINASE INHIBITOR SMR11"/>
    <property type="match status" value="1"/>
</dbReference>
<organism evidence="1">
    <name type="scientific">Arundo donax</name>
    <name type="common">Giant reed</name>
    <name type="synonym">Donax arundinaceus</name>
    <dbReference type="NCBI Taxonomy" id="35708"/>
    <lineage>
        <taxon>Eukaryota</taxon>
        <taxon>Viridiplantae</taxon>
        <taxon>Streptophyta</taxon>
        <taxon>Embryophyta</taxon>
        <taxon>Tracheophyta</taxon>
        <taxon>Spermatophyta</taxon>
        <taxon>Magnoliopsida</taxon>
        <taxon>Liliopsida</taxon>
        <taxon>Poales</taxon>
        <taxon>Poaceae</taxon>
        <taxon>PACMAD clade</taxon>
        <taxon>Arundinoideae</taxon>
        <taxon>Arundineae</taxon>
        <taxon>Arundo</taxon>
    </lineage>
</organism>
<dbReference type="EMBL" id="GBRH01188615">
    <property type="protein sequence ID" value="JAE09281.1"/>
    <property type="molecule type" value="Transcribed_RNA"/>
</dbReference>
<evidence type="ECO:0000313" key="1">
    <source>
        <dbReference type="EMBL" id="JAE09281.1"/>
    </source>
</evidence>
<name>A0A0A9FGM9_ARUDO</name>
<accession>A0A0A9FGM9</accession>
<sequence>MGFESAVPLTDHVVDKSEVETSQVVSCDSTVVEEMKISLSEEPFLQVPLENKEDTKSFGICDLENHKGNVAEAITPRGDIPELSICSMVSDDILSLGCETPRESIFDPFAPGPEEAACAPKKKMIRGAEVLSRRQLNFDSGDFPVKSFSFDWNGSDEEEQYLQVIHKMIVDLFISDGPLDQEEKN</sequence>